<feature type="region of interest" description="Disordered" evidence="1">
    <location>
        <begin position="1"/>
        <end position="23"/>
    </location>
</feature>
<reference evidence="2" key="1">
    <citation type="submission" date="2021-09" db="EMBL/GenBank/DDBJ databases">
        <authorList>
            <consortium name="Pathogen Informatics"/>
        </authorList>
    </citation>
    <scope>NUCLEOTIDE SEQUENCE</scope>
</reference>
<dbReference type="EMBL" id="CAKAEH010001717">
    <property type="protein sequence ID" value="CAG9538885.1"/>
    <property type="molecule type" value="Genomic_DNA"/>
</dbReference>
<name>A0A8J2MA85_9BILA</name>
<proteinExistence type="predicted"/>
<organism evidence="2 3">
    <name type="scientific">Cercopithifilaria johnstoni</name>
    <dbReference type="NCBI Taxonomy" id="2874296"/>
    <lineage>
        <taxon>Eukaryota</taxon>
        <taxon>Metazoa</taxon>
        <taxon>Ecdysozoa</taxon>
        <taxon>Nematoda</taxon>
        <taxon>Chromadorea</taxon>
        <taxon>Rhabditida</taxon>
        <taxon>Spirurina</taxon>
        <taxon>Spiruromorpha</taxon>
        <taxon>Filarioidea</taxon>
        <taxon>Onchocercidae</taxon>
        <taxon>Cercopithifilaria</taxon>
    </lineage>
</organism>
<comment type="caution">
    <text evidence="2">The sequence shown here is derived from an EMBL/GenBank/DDBJ whole genome shotgun (WGS) entry which is preliminary data.</text>
</comment>
<dbReference type="Proteomes" id="UP000746747">
    <property type="component" value="Unassembled WGS sequence"/>
</dbReference>
<dbReference type="AlphaFoldDB" id="A0A8J2MA85"/>
<sequence length="94" mass="10717">MFNTKRKAKELQKDTNKTKDKEKKVKKIVGLQQGEKVTMHKTFKEIYDAINSLNASNEFHGKIKQIKNGTSTTDPKVIATANPELVIGKRFTIR</sequence>
<feature type="compositionally biased region" description="Basic and acidic residues" evidence="1">
    <location>
        <begin position="9"/>
        <end position="23"/>
    </location>
</feature>
<evidence type="ECO:0000256" key="1">
    <source>
        <dbReference type="SAM" id="MobiDB-lite"/>
    </source>
</evidence>
<gene>
    <name evidence="2" type="ORF">CJOHNSTONI_LOCUS8546</name>
</gene>
<evidence type="ECO:0000313" key="2">
    <source>
        <dbReference type="EMBL" id="CAG9538885.1"/>
    </source>
</evidence>
<keyword evidence="3" id="KW-1185">Reference proteome</keyword>
<accession>A0A8J2MA85</accession>
<protein>
    <submittedName>
        <fullName evidence="2">Uncharacterized protein</fullName>
    </submittedName>
</protein>
<evidence type="ECO:0000313" key="3">
    <source>
        <dbReference type="Proteomes" id="UP000746747"/>
    </source>
</evidence>